<evidence type="ECO:0000313" key="3">
    <source>
        <dbReference type="Proteomes" id="UP000373149"/>
    </source>
</evidence>
<dbReference type="EMBL" id="VMNX01000001">
    <property type="protein sequence ID" value="MPY47279.1"/>
    <property type="molecule type" value="Genomic_DNA"/>
</dbReference>
<reference evidence="1 3" key="1">
    <citation type="submission" date="2019-09" db="EMBL/GenBank/DDBJ databases">
        <authorList>
            <person name="Duangmal K."/>
            <person name="Teo W.F.A."/>
            <person name="Lipun K."/>
        </authorList>
    </citation>
    <scope>NUCLEOTIDE SEQUENCE [LARGE SCALE GENOMIC DNA]</scope>
    <source>
        <strain evidence="1 3">K1PN6</strain>
    </source>
</reference>
<dbReference type="EMBL" id="VMNX01000001">
    <property type="protein sequence ID" value="MPY47140.1"/>
    <property type="molecule type" value="Genomic_DNA"/>
</dbReference>
<keyword evidence="3" id="KW-1185">Reference proteome</keyword>
<gene>
    <name evidence="1" type="ORF">FPZ41_00495</name>
    <name evidence="2" type="ORF">FPZ41_01200</name>
</gene>
<dbReference type="Proteomes" id="UP000373149">
    <property type="component" value="Unassembled WGS sequence"/>
</dbReference>
<protein>
    <submittedName>
        <fullName evidence="1">Uncharacterized protein</fullName>
    </submittedName>
</protein>
<name>A0A5N8WI48_9ACTN</name>
<evidence type="ECO:0000313" key="2">
    <source>
        <dbReference type="EMBL" id="MPY47279.1"/>
    </source>
</evidence>
<accession>A0A5N8WI48</accession>
<comment type="caution">
    <text evidence="1">The sequence shown here is derived from an EMBL/GenBank/DDBJ whole genome shotgun (WGS) entry which is preliminary data.</text>
</comment>
<proteinExistence type="predicted"/>
<dbReference type="RefSeq" id="WP_152857986.1">
    <property type="nucleotide sequence ID" value="NZ_VMNX01000001.1"/>
</dbReference>
<sequence length="89" mass="9495">MAIGQEVCFVAVCDLCGTSETSAGYTPHGSTEQAVIDIVTEKWGDPSCGWTHTPDGRLVCDTEDDEAHRTVHEEAGKTISSCAMTVTFT</sequence>
<organism evidence="1 3">
    <name type="scientific">Streptomyces acidicola</name>
    <dbReference type="NCBI Taxonomy" id="2596892"/>
    <lineage>
        <taxon>Bacteria</taxon>
        <taxon>Bacillati</taxon>
        <taxon>Actinomycetota</taxon>
        <taxon>Actinomycetes</taxon>
        <taxon>Kitasatosporales</taxon>
        <taxon>Streptomycetaceae</taxon>
        <taxon>Streptomyces</taxon>
    </lineage>
</organism>
<evidence type="ECO:0000313" key="1">
    <source>
        <dbReference type="EMBL" id="MPY47140.1"/>
    </source>
</evidence>
<dbReference type="AlphaFoldDB" id="A0A5N8WI48"/>